<dbReference type="AlphaFoldDB" id="A0A8X6JSL3"/>
<reference evidence="1" key="1">
    <citation type="submission" date="2020-08" db="EMBL/GenBank/DDBJ databases">
        <title>Multicomponent nature underlies the extraordinary mechanical properties of spider dragline silk.</title>
        <authorList>
            <person name="Kono N."/>
            <person name="Nakamura H."/>
            <person name="Mori M."/>
            <person name="Yoshida Y."/>
            <person name="Ohtoshi R."/>
            <person name="Malay A.D."/>
            <person name="Moran D.A.P."/>
            <person name="Tomita M."/>
            <person name="Numata K."/>
            <person name="Arakawa K."/>
        </authorList>
    </citation>
    <scope>NUCLEOTIDE SEQUENCE</scope>
</reference>
<evidence type="ECO:0000313" key="1">
    <source>
        <dbReference type="EMBL" id="GFS34129.1"/>
    </source>
</evidence>
<sequence length="79" mass="8806">MITSGEVDNTSALHRFYSNLLPPGDHNLSNSHSLSVLLSISAILIRYFTTIHSPCKDSDTQFSLLNNHLLLIYAVLNIH</sequence>
<dbReference type="Proteomes" id="UP000886998">
    <property type="component" value="Unassembled WGS sequence"/>
</dbReference>
<accession>A0A8X6JSL3</accession>
<protein>
    <submittedName>
        <fullName evidence="1">Uncharacterized protein</fullName>
    </submittedName>
</protein>
<proteinExistence type="predicted"/>
<comment type="caution">
    <text evidence="1">The sequence shown here is derived from an EMBL/GenBank/DDBJ whole genome shotgun (WGS) entry which is preliminary data.</text>
</comment>
<gene>
    <name evidence="1" type="ORF">TNIN_487051</name>
</gene>
<evidence type="ECO:0000313" key="2">
    <source>
        <dbReference type="Proteomes" id="UP000886998"/>
    </source>
</evidence>
<dbReference type="EMBL" id="BMAV01024566">
    <property type="protein sequence ID" value="GFS34129.1"/>
    <property type="molecule type" value="Genomic_DNA"/>
</dbReference>
<name>A0A8X6JSL3_9ARAC</name>
<organism evidence="1 2">
    <name type="scientific">Trichonephila inaurata madagascariensis</name>
    <dbReference type="NCBI Taxonomy" id="2747483"/>
    <lineage>
        <taxon>Eukaryota</taxon>
        <taxon>Metazoa</taxon>
        <taxon>Ecdysozoa</taxon>
        <taxon>Arthropoda</taxon>
        <taxon>Chelicerata</taxon>
        <taxon>Arachnida</taxon>
        <taxon>Araneae</taxon>
        <taxon>Araneomorphae</taxon>
        <taxon>Entelegynae</taxon>
        <taxon>Araneoidea</taxon>
        <taxon>Nephilidae</taxon>
        <taxon>Trichonephila</taxon>
        <taxon>Trichonephila inaurata</taxon>
    </lineage>
</organism>
<keyword evidence="2" id="KW-1185">Reference proteome</keyword>